<feature type="region of interest" description="Disordered" evidence="1">
    <location>
        <begin position="1"/>
        <end position="24"/>
    </location>
</feature>
<keyword evidence="3" id="KW-1185">Reference proteome</keyword>
<reference evidence="3" key="1">
    <citation type="journal article" date="2017" name="Nat. Commun.">
        <title>The asparagus genome sheds light on the origin and evolution of a young Y chromosome.</title>
        <authorList>
            <person name="Harkess A."/>
            <person name="Zhou J."/>
            <person name="Xu C."/>
            <person name="Bowers J.E."/>
            <person name="Van der Hulst R."/>
            <person name="Ayyampalayam S."/>
            <person name="Mercati F."/>
            <person name="Riccardi P."/>
            <person name="McKain M.R."/>
            <person name="Kakrana A."/>
            <person name="Tang H."/>
            <person name="Ray J."/>
            <person name="Groenendijk J."/>
            <person name="Arikit S."/>
            <person name="Mathioni S.M."/>
            <person name="Nakano M."/>
            <person name="Shan H."/>
            <person name="Telgmann-Rauber A."/>
            <person name="Kanno A."/>
            <person name="Yue Z."/>
            <person name="Chen H."/>
            <person name="Li W."/>
            <person name="Chen Y."/>
            <person name="Xu X."/>
            <person name="Zhang Y."/>
            <person name="Luo S."/>
            <person name="Chen H."/>
            <person name="Gao J."/>
            <person name="Mao Z."/>
            <person name="Pires J.C."/>
            <person name="Luo M."/>
            <person name="Kudrna D."/>
            <person name="Wing R.A."/>
            <person name="Meyers B.C."/>
            <person name="Yi K."/>
            <person name="Kong H."/>
            <person name="Lavrijsen P."/>
            <person name="Sunseri F."/>
            <person name="Falavigna A."/>
            <person name="Ye Y."/>
            <person name="Leebens-Mack J.H."/>
            <person name="Chen G."/>
        </authorList>
    </citation>
    <scope>NUCLEOTIDE SEQUENCE [LARGE SCALE GENOMIC DNA]</scope>
    <source>
        <strain evidence="3">cv. DH0086</strain>
    </source>
</reference>
<dbReference type="AlphaFoldDB" id="A0A5P1E6K6"/>
<sequence length="124" mass="13470">MFLSEIRKPDPFTNSSSHSGSTSVSSLSLLDCVDRISISAPVTNTANIVCVGLNDFLKFNSHVNVMFNDIGKGMWLSKAIMHIEGGKNGLLVFDSLMLLKESNDNLSLETNENLLDEVYADAAS</sequence>
<gene>
    <name evidence="2" type="ORF">A4U43_C09F10460</name>
</gene>
<evidence type="ECO:0000313" key="3">
    <source>
        <dbReference type="Proteomes" id="UP000243459"/>
    </source>
</evidence>
<proteinExistence type="predicted"/>
<evidence type="ECO:0000313" key="2">
    <source>
        <dbReference type="EMBL" id="ONK58271.1"/>
    </source>
</evidence>
<name>A0A5P1E6K6_ASPOF</name>
<organism evidence="2 3">
    <name type="scientific">Asparagus officinalis</name>
    <name type="common">Garden asparagus</name>
    <dbReference type="NCBI Taxonomy" id="4686"/>
    <lineage>
        <taxon>Eukaryota</taxon>
        <taxon>Viridiplantae</taxon>
        <taxon>Streptophyta</taxon>
        <taxon>Embryophyta</taxon>
        <taxon>Tracheophyta</taxon>
        <taxon>Spermatophyta</taxon>
        <taxon>Magnoliopsida</taxon>
        <taxon>Liliopsida</taxon>
        <taxon>Asparagales</taxon>
        <taxon>Asparagaceae</taxon>
        <taxon>Asparagoideae</taxon>
        <taxon>Asparagus</taxon>
    </lineage>
</organism>
<protein>
    <submittedName>
        <fullName evidence="2">Uncharacterized protein</fullName>
    </submittedName>
</protein>
<feature type="compositionally biased region" description="Low complexity" evidence="1">
    <location>
        <begin position="15"/>
        <end position="24"/>
    </location>
</feature>
<evidence type="ECO:0000256" key="1">
    <source>
        <dbReference type="SAM" id="MobiDB-lite"/>
    </source>
</evidence>
<dbReference type="Gramene" id="ONK58271">
    <property type="protein sequence ID" value="ONK58271"/>
    <property type="gene ID" value="A4U43_C09F10460"/>
</dbReference>
<dbReference type="EMBL" id="CM007389">
    <property type="protein sequence ID" value="ONK58271.1"/>
    <property type="molecule type" value="Genomic_DNA"/>
</dbReference>
<accession>A0A5P1E6K6</accession>
<feature type="compositionally biased region" description="Basic and acidic residues" evidence="1">
    <location>
        <begin position="1"/>
        <end position="10"/>
    </location>
</feature>
<dbReference type="Proteomes" id="UP000243459">
    <property type="component" value="Chromosome 9"/>
</dbReference>